<dbReference type="AlphaFoldDB" id="A0AAN7YIP7"/>
<dbReference type="GO" id="GO:0005739">
    <property type="term" value="C:mitochondrion"/>
    <property type="evidence" value="ECO:0007669"/>
    <property type="project" value="InterPro"/>
</dbReference>
<dbReference type="PANTHER" id="PTHR12840">
    <property type="entry name" value="NADH-UBIQUINONE OXIDOREDUCTASE ASHI SUBUNIT"/>
    <property type="match status" value="1"/>
</dbReference>
<accession>A0AAN7YIP7</accession>
<dbReference type="Proteomes" id="UP001309876">
    <property type="component" value="Unassembled WGS sequence"/>
</dbReference>
<feature type="transmembrane region" description="Helical" evidence="2">
    <location>
        <begin position="103"/>
        <end position="124"/>
    </location>
</feature>
<evidence type="ECO:0008006" key="5">
    <source>
        <dbReference type="Google" id="ProtNLM"/>
    </source>
</evidence>
<dbReference type="PANTHER" id="PTHR12840:SF1">
    <property type="entry name" value="NADH DEHYDROGENASE [UBIQUINONE] 1 BETA SUBCOMPLEX SUBUNIT 8, MITOCHONDRIAL"/>
    <property type="match status" value="1"/>
</dbReference>
<gene>
    <name evidence="3" type="ORF">LTR05_003160</name>
</gene>
<keyword evidence="2" id="KW-1133">Transmembrane helix</keyword>
<dbReference type="EMBL" id="JAVRRJ010000002">
    <property type="protein sequence ID" value="KAK5088936.1"/>
    <property type="molecule type" value="Genomic_DNA"/>
</dbReference>
<protein>
    <recommendedName>
        <fullName evidence="5">NADH dehydrogenase (Ubiquinone) 1 beta subcomplex 8</fullName>
    </recommendedName>
</protein>
<evidence type="ECO:0000256" key="2">
    <source>
        <dbReference type="SAM" id="Phobius"/>
    </source>
</evidence>
<keyword evidence="4" id="KW-1185">Reference proteome</keyword>
<keyword evidence="2" id="KW-0812">Transmembrane</keyword>
<evidence type="ECO:0000256" key="1">
    <source>
        <dbReference type="SAM" id="MobiDB-lite"/>
    </source>
</evidence>
<name>A0AAN7YIP7_9EURO</name>
<evidence type="ECO:0000313" key="4">
    <source>
        <dbReference type="Proteomes" id="UP001309876"/>
    </source>
</evidence>
<organism evidence="3 4">
    <name type="scientific">Lithohypha guttulata</name>
    <dbReference type="NCBI Taxonomy" id="1690604"/>
    <lineage>
        <taxon>Eukaryota</taxon>
        <taxon>Fungi</taxon>
        <taxon>Dikarya</taxon>
        <taxon>Ascomycota</taxon>
        <taxon>Pezizomycotina</taxon>
        <taxon>Eurotiomycetes</taxon>
        <taxon>Chaetothyriomycetidae</taxon>
        <taxon>Chaetothyriales</taxon>
        <taxon>Trichomeriaceae</taxon>
        <taxon>Lithohypha</taxon>
    </lineage>
</organism>
<keyword evidence="2" id="KW-0472">Membrane</keyword>
<sequence>MLSRQVVRQASRLAKPAVVPRQALRAPFSTTRSVQALSEEEDPEMNGGYINPPRIKRQFRDPYGDWTEKQERRNFGEPVHEDEDTLGVFSLEEYTVMTGSMGMAMWGLFLSCVGVLGGAVYLTYPDRPSAPKEYPEGLEAELGGSGALRAFKAGDEVHGVKL</sequence>
<reference evidence="3 4" key="1">
    <citation type="submission" date="2023-08" db="EMBL/GenBank/DDBJ databases">
        <title>Black Yeasts Isolated from many extreme environments.</title>
        <authorList>
            <person name="Coleine C."/>
            <person name="Stajich J.E."/>
            <person name="Selbmann L."/>
        </authorList>
    </citation>
    <scope>NUCLEOTIDE SEQUENCE [LARGE SCALE GENOMIC DNA]</scope>
    <source>
        <strain evidence="3 4">CCFEE 5910</strain>
    </source>
</reference>
<feature type="region of interest" description="Disordered" evidence="1">
    <location>
        <begin position="30"/>
        <end position="54"/>
    </location>
</feature>
<comment type="caution">
    <text evidence="3">The sequence shown here is derived from an EMBL/GenBank/DDBJ whole genome shotgun (WGS) entry which is preliminary data.</text>
</comment>
<proteinExistence type="predicted"/>
<evidence type="ECO:0000313" key="3">
    <source>
        <dbReference type="EMBL" id="KAK5088936.1"/>
    </source>
</evidence>
<dbReference type="InterPro" id="IPR008699">
    <property type="entry name" value="NDUFB8"/>
</dbReference>
<dbReference type="Pfam" id="PF05821">
    <property type="entry name" value="NDUF_B8"/>
    <property type="match status" value="1"/>
</dbReference>